<proteinExistence type="inferred from homology"/>
<dbReference type="Pfam" id="PF05922">
    <property type="entry name" value="Inhibitor_I9"/>
    <property type="match status" value="1"/>
</dbReference>
<keyword evidence="3 8" id="KW-0732">Signal</keyword>
<dbReference type="PANTHER" id="PTHR43806">
    <property type="entry name" value="PEPTIDASE S8"/>
    <property type="match status" value="1"/>
</dbReference>
<dbReference type="InterPro" id="IPR010259">
    <property type="entry name" value="S8pro/Inhibitor_I9"/>
</dbReference>
<dbReference type="InterPro" id="IPR000209">
    <property type="entry name" value="Peptidase_S8/S53_dom"/>
</dbReference>
<dbReference type="PRINTS" id="PR00723">
    <property type="entry name" value="SUBTILISIN"/>
</dbReference>
<evidence type="ECO:0000256" key="6">
    <source>
        <dbReference type="PROSITE-ProRule" id="PRU01240"/>
    </source>
</evidence>
<dbReference type="PROSITE" id="PS51892">
    <property type="entry name" value="SUBTILASE"/>
    <property type="match status" value="1"/>
</dbReference>
<dbReference type="PROSITE" id="PS00137">
    <property type="entry name" value="SUBTILASE_HIS"/>
    <property type="match status" value="1"/>
</dbReference>
<dbReference type="GO" id="GO:0006508">
    <property type="term" value="P:proteolysis"/>
    <property type="evidence" value="ECO:0007669"/>
    <property type="project" value="UniProtKB-KW"/>
</dbReference>
<dbReference type="InterPro" id="IPR022398">
    <property type="entry name" value="Peptidase_S8_His-AS"/>
</dbReference>
<dbReference type="InterPro" id="IPR023827">
    <property type="entry name" value="Peptidase_S8_Asp-AS"/>
</dbReference>
<dbReference type="SUPFAM" id="SSF54897">
    <property type="entry name" value="Protease propeptides/inhibitors"/>
    <property type="match status" value="1"/>
</dbReference>
<evidence type="ECO:0000256" key="7">
    <source>
        <dbReference type="RuleBase" id="RU003355"/>
    </source>
</evidence>
<name>A0A8H7MLX4_9PLEO</name>
<dbReference type="PROSITE" id="PS00136">
    <property type="entry name" value="SUBTILASE_ASP"/>
    <property type="match status" value="1"/>
</dbReference>
<sequence length="391" mass="40795">MYFTWYLVCLPAAIAAPLLEVDRDATLVQGHYIVKFKQDKGDVSTTALTESLSVTPRFEYSISGFHGFSGSLSDTEIVMLQASEQVEYIQPDIKVHAYDLVYQSPATWGISRISHGKPGNETYVFEKSAGEGTCVYVVDSGIFVNHPDFEGRATHLVNFSEDKGNGDDEGHGTHVAGTVGSKTYGVAKKTRLYAVKVLDSKGSGTTAGIIAGINFVAKDAATRHCPKGAVANVSLGGRKNAATNQAIAAAVASGVFFAVAAGNDGLDARYTSPASEPSVCTVGATSMNDTMTSWSNYGSVVDVLAPGANITSLSNDGTTAMHDGTSMATPHVAGLAAYLLGLEGGPGGTNGLCEKIASMGLQGVVKNVRLGTANTLINNGVKKGRRRGLEI</sequence>
<protein>
    <submittedName>
        <fullName evidence="11">Uncharacterized protein</fullName>
    </submittedName>
</protein>
<feature type="active site" description="Charge relay system" evidence="6">
    <location>
        <position position="326"/>
    </location>
</feature>
<dbReference type="GO" id="GO:0005576">
    <property type="term" value="C:extracellular region"/>
    <property type="evidence" value="ECO:0007669"/>
    <property type="project" value="UniProtKB-ARBA"/>
</dbReference>
<comment type="similarity">
    <text evidence="1 6 7">Belongs to the peptidase S8 family.</text>
</comment>
<evidence type="ECO:0000256" key="8">
    <source>
        <dbReference type="SAM" id="SignalP"/>
    </source>
</evidence>
<dbReference type="Gene3D" id="3.40.50.200">
    <property type="entry name" value="Peptidase S8/S53 domain"/>
    <property type="match status" value="1"/>
</dbReference>
<feature type="domain" description="Peptidase S8/S53" evidence="9">
    <location>
        <begin position="130"/>
        <end position="340"/>
    </location>
</feature>
<dbReference type="FunFam" id="3.40.50.200:FF:000014">
    <property type="entry name" value="Proteinase K"/>
    <property type="match status" value="1"/>
</dbReference>
<dbReference type="PROSITE" id="PS00138">
    <property type="entry name" value="SUBTILASE_SER"/>
    <property type="match status" value="1"/>
</dbReference>
<reference evidence="11" key="2">
    <citation type="submission" date="2020-09" db="EMBL/GenBank/DDBJ databases">
        <title>Reference genome assembly for Australian Ascochyta lentis isolate Al4.</title>
        <authorList>
            <person name="Lee R.C."/>
            <person name="Farfan-Caceres L.M."/>
            <person name="Debler J.W."/>
            <person name="Williams A.H."/>
            <person name="Henares B.M."/>
        </authorList>
    </citation>
    <scope>NUCLEOTIDE SEQUENCE</scope>
    <source>
        <strain evidence="11">Al4</strain>
    </source>
</reference>
<dbReference type="InterPro" id="IPR050131">
    <property type="entry name" value="Peptidase_S8_subtilisin-like"/>
</dbReference>
<dbReference type="AlphaFoldDB" id="A0A8H7MLX4"/>
<keyword evidence="4 6" id="KW-0378">Hydrolase</keyword>
<dbReference type="Pfam" id="PF00082">
    <property type="entry name" value="Peptidase_S8"/>
    <property type="match status" value="1"/>
</dbReference>
<evidence type="ECO:0000259" key="10">
    <source>
        <dbReference type="Pfam" id="PF05922"/>
    </source>
</evidence>
<feature type="chain" id="PRO_5034093508" evidence="8">
    <location>
        <begin position="16"/>
        <end position="391"/>
    </location>
</feature>
<dbReference type="InterPro" id="IPR034193">
    <property type="entry name" value="PCSK9_ProteinaseK-like"/>
</dbReference>
<dbReference type="GO" id="GO:0004252">
    <property type="term" value="F:serine-type endopeptidase activity"/>
    <property type="evidence" value="ECO:0007669"/>
    <property type="project" value="UniProtKB-UniRule"/>
</dbReference>
<evidence type="ECO:0000256" key="4">
    <source>
        <dbReference type="ARBA" id="ARBA00022801"/>
    </source>
</evidence>
<dbReference type="InterPro" id="IPR015500">
    <property type="entry name" value="Peptidase_S8_subtilisin-rel"/>
</dbReference>
<feature type="active site" description="Charge relay system" evidence="6">
    <location>
        <position position="171"/>
    </location>
</feature>
<dbReference type="EMBL" id="RZGK01000003">
    <property type="protein sequence ID" value="KAF9700553.1"/>
    <property type="molecule type" value="Genomic_DNA"/>
</dbReference>
<dbReference type="InterPro" id="IPR036852">
    <property type="entry name" value="Peptidase_S8/S53_dom_sf"/>
</dbReference>
<feature type="signal peptide" evidence="8">
    <location>
        <begin position="1"/>
        <end position="15"/>
    </location>
</feature>
<evidence type="ECO:0000256" key="2">
    <source>
        <dbReference type="ARBA" id="ARBA00022670"/>
    </source>
</evidence>
<gene>
    <name evidence="11" type="ORF">EKO04_001628</name>
</gene>
<feature type="domain" description="Inhibitor I9" evidence="10">
    <location>
        <begin position="32"/>
        <end position="96"/>
    </location>
</feature>
<dbReference type="OrthoDB" id="206201at2759"/>
<keyword evidence="5 6" id="KW-0720">Serine protease</keyword>
<dbReference type="Proteomes" id="UP000651452">
    <property type="component" value="Unassembled WGS sequence"/>
</dbReference>
<dbReference type="Gene3D" id="3.30.70.80">
    <property type="entry name" value="Peptidase S8 propeptide/proteinase inhibitor I9"/>
    <property type="match status" value="1"/>
</dbReference>
<evidence type="ECO:0000256" key="3">
    <source>
        <dbReference type="ARBA" id="ARBA00022729"/>
    </source>
</evidence>
<dbReference type="InterPro" id="IPR023828">
    <property type="entry name" value="Peptidase_S8_Ser-AS"/>
</dbReference>
<organism evidence="11 12">
    <name type="scientific">Ascochyta lentis</name>
    <dbReference type="NCBI Taxonomy" id="205686"/>
    <lineage>
        <taxon>Eukaryota</taxon>
        <taxon>Fungi</taxon>
        <taxon>Dikarya</taxon>
        <taxon>Ascomycota</taxon>
        <taxon>Pezizomycotina</taxon>
        <taxon>Dothideomycetes</taxon>
        <taxon>Pleosporomycetidae</taxon>
        <taxon>Pleosporales</taxon>
        <taxon>Pleosporineae</taxon>
        <taxon>Didymellaceae</taxon>
        <taxon>Ascochyta</taxon>
    </lineage>
</organism>
<feature type="active site" description="Charge relay system" evidence="6">
    <location>
        <position position="139"/>
    </location>
</feature>
<evidence type="ECO:0000313" key="11">
    <source>
        <dbReference type="EMBL" id="KAF9700553.1"/>
    </source>
</evidence>
<dbReference type="SUPFAM" id="SSF52743">
    <property type="entry name" value="Subtilisin-like"/>
    <property type="match status" value="1"/>
</dbReference>
<keyword evidence="2 6" id="KW-0645">Protease</keyword>
<evidence type="ECO:0000256" key="5">
    <source>
        <dbReference type="ARBA" id="ARBA00022825"/>
    </source>
</evidence>
<dbReference type="InterPro" id="IPR037045">
    <property type="entry name" value="S8pro/Inhibitor_I9_sf"/>
</dbReference>
<evidence type="ECO:0000259" key="9">
    <source>
        <dbReference type="Pfam" id="PF00082"/>
    </source>
</evidence>
<evidence type="ECO:0000313" key="12">
    <source>
        <dbReference type="Proteomes" id="UP000651452"/>
    </source>
</evidence>
<accession>A0A8H7MLX4</accession>
<keyword evidence="12" id="KW-1185">Reference proteome</keyword>
<dbReference type="PANTHER" id="PTHR43806:SF58">
    <property type="entry name" value="ALKALINE PROTEASE 1-RELATED"/>
    <property type="match status" value="1"/>
</dbReference>
<evidence type="ECO:0000256" key="1">
    <source>
        <dbReference type="ARBA" id="ARBA00011073"/>
    </source>
</evidence>
<dbReference type="CDD" id="cd04077">
    <property type="entry name" value="Peptidases_S8_PCSK9_ProteinaseK_like"/>
    <property type="match status" value="1"/>
</dbReference>
<comment type="caution">
    <text evidence="11">The sequence shown here is derived from an EMBL/GenBank/DDBJ whole genome shotgun (WGS) entry which is preliminary data.</text>
</comment>
<reference evidence="11" key="1">
    <citation type="submission" date="2018-12" db="EMBL/GenBank/DDBJ databases">
        <authorList>
            <person name="Syme R.A."/>
            <person name="Farfan-Caceres L."/>
            <person name="Lichtenzveig J."/>
        </authorList>
    </citation>
    <scope>NUCLEOTIDE SEQUENCE</scope>
    <source>
        <strain evidence="11">Al4</strain>
    </source>
</reference>